<name>A0A136PTP1_9ACTN</name>
<keyword evidence="3" id="KW-1185">Reference proteome</keyword>
<dbReference type="OrthoDB" id="3404569at2"/>
<keyword evidence="1" id="KW-0812">Transmembrane</keyword>
<evidence type="ECO:0000313" key="2">
    <source>
        <dbReference type="EMBL" id="KXK61782.1"/>
    </source>
</evidence>
<evidence type="ECO:0000256" key="1">
    <source>
        <dbReference type="SAM" id="Phobius"/>
    </source>
</evidence>
<accession>A0A136PTP1</accession>
<organism evidence="2 3">
    <name type="scientific">Micromonospora rosaria</name>
    <dbReference type="NCBI Taxonomy" id="47874"/>
    <lineage>
        <taxon>Bacteria</taxon>
        <taxon>Bacillati</taxon>
        <taxon>Actinomycetota</taxon>
        <taxon>Actinomycetes</taxon>
        <taxon>Micromonosporales</taxon>
        <taxon>Micromonosporaceae</taxon>
        <taxon>Micromonospora</taxon>
    </lineage>
</organism>
<reference evidence="2 3" key="1">
    <citation type="submission" date="2016-01" db="EMBL/GenBank/DDBJ databases">
        <title>Whole genome sequence and analysis of Micromonospora rosaria DSM 803, which can produce antibacterial substance rosamicin.</title>
        <authorList>
            <person name="Yang H."/>
            <person name="He X."/>
            <person name="Zhu D."/>
        </authorList>
    </citation>
    <scope>NUCLEOTIDE SEQUENCE [LARGE SCALE GENOMIC DNA]</scope>
    <source>
        <strain evidence="2 3">DSM 803</strain>
    </source>
</reference>
<gene>
    <name evidence="2" type="ORF">AWW66_11875</name>
</gene>
<dbReference type="Proteomes" id="UP000070620">
    <property type="component" value="Unassembled WGS sequence"/>
</dbReference>
<sequence>MTLKWLAVVIASVSLTGWLTGNVVLGLVDGGELPLPVNLLALTVAGTAVVLAVLAELNDRLNDRLTAITEFLVGRLDEIEARAGDRNAGFVEGYLLHHDREATVVPFVRPGRDAAER</sequence>
<evidence type="ECO:0008006" key="4">
    <source>
        <dbReference type="Google" id="ProtNLM"/>
    </source>
</evidence>
<dbReference type="AlphaFoldDB" id="A0A136PTP1"/>
<evidence type="ECO:0000313" key="3">
    <source>
        <dbReference type="Proteomes" id="UP000070620"/>
    </source>
</evidence>
<dbReference type="EMBL" id="LRQV01000033">
    <property type="protein sequence ID" value="KXK61782.1"/>
    <property type="molecule type" value="Genomic_DNA"/>
</dbReference>
<proteinExistence type="predicted"/>
<keyword evidence="1" id="KW-0472">Membrane</keyword>
<dbReference type="RefSeq" id="WP_067364230.1">
    <property type="nucleotide sequence ID" value="NZ_JBIUBN010000007.1"/>
</dbReference>
<protein>
    <recommendedName>
        <fullName evidence="4">Histidine kinase</fullName>
    </recommendedName>
</protein>
<feature type="transmembrane region" description="Helical" evidence="1">
    <location>
        <begin position="36"/>
        <end position="55"/>
    </location>
</feature>
<comment type="caution">
    <text evidence="2">The sequence shown here is derived from an EMBL/GenBank/DDBJ whole genome shotgun (WGS) entry which is preliminary data.</text>
</comment>
<keyword evidence="1" id="KW-1133">Transmembrane helix</keyword>